<sequence>MNNVGKGQLVAYKKWYTAYGMQNPNKMYSNKKQWKNNVARLVYGWVVEMSECSVPCGGGFKNITVVCQTDNTVVDDGFCATINKPGETGIWPCNTQPCSGKWQEGLWEPCSVTCGQGFQNRDVVCVQHVSQNIYSMVQSHYCSGSPPPMTRTCSGPPCDSYSNHV</sequence>
<organism evidence="5 6">
    <name type="scientific">Larinioides sclopetarius</name>
    <dbReference type="NCBI Taxonomy" id="280406"/>
    <lineage>
        <taxon>Eukaryota</taxon>
        <taxon>Metazoa</taxon>
        <taxon>Ecdysozoa</taxon>
        <taxon>Arthropoda</taxon>
        <taxon>Chelicerata</taxon>
        <taxon>Arachnida</taxon>
        <taxon>Araneae</taxon>
        <taxon>Araneomorphae</taxon>
        <taxon>Entelegynae</taxon>
        <taxon>Araneoidea</taxon>
        <taxon>Araneidae</taxon>
        <taxon>Larinioides</taxon>
    </lineage>
</organism>
<evidence type="ECO:0000313" key="6">
    <source>
        <dbReference type="Proteomes" id="UP001497382"/>
    </source>
</evidence>
<dbReference type="GO" id="GO:0005576">
    <property type="term" value="C:extracellular region"/>
    <property type="evidence" value="ECO:0007669"/>
    <property type="project" value="UniProtKB-SubCell"/>
</dbReference>
<dbReference type="SMART" id="SM00209">
    <property type="entry name" value="TSP1"/>
    <property type="match status" value="1"/>
</dbReference>
<dbReference type="InterPro" id="IPR036383">
    <property type="entry name" value="TSP1_rpt_sf"/>
</dbReference>
<dbReference type="Gene3D" id="2.20.100.10">
    <property type="entry name" value="Thrombospondin type-1 (TSP1) repeat"/>
    <property type="match status" value="2"/>
</dbReference>
<dbReference type="Proteomes" id="UP001497382">
    <property type="component" value="Unassembled WGS sequence"/>
</dbReference>
<comment type="caution">
    <text evidence="5">The sequence shown here is derived from an EMBL/GenBank/DDBJ whole genome shotgun (WGS) entry which is preliminary data.</text>
</comment>
<evidence type="ECO:0000256" key="3">
    <source>
        <dbReference type="ARBA" id="ARBA00022729"/>
    </source>
</evidence>
<evidence type="ECO:0000256" key="1">
    <source>
        <dbReference type="ARBA" id="ARBA00004613"/>
    </source>
</evidence>
<name>A0AAV1YYY7_9ARAC</name>
<protein>
    <submittedName>
        <fullName evidence="5">Uncharacterized protein</fullName>
    </submittedName>
</protein>
<gene>
    <name evidence="5" type="ORF">LARSCL_LOCUS1813</name>
</gene>
<dbReference type="EMBL" id="CAXIEN010000011">
    <property type="protein sequence ID" value="CAL1264027.1"/>
    <property type="molecule type" value="Genomic_DNA"/>
</dbReference>
<keyword evidence="4" id="KW-0677">Repeat</keyword>
<dbReference type="PANTHER" id="PTHR13723">
    <property type="entry name" value="ADAMTS A DISINTEGRIN AND METALLOPROTEASE WITH THROMBOSPONDIN MOTIFS PROTEASE"/>
    <property type="match status" value="1"/>
</dbReference>
<evidence type="ECO:0000256" key="2">
    <source>
        <dbReference type="ARBA" id="ARBA00022525"/>
    </source>
</evidence>
<evidence type="ECO:0000256" key="4">
    <source>
        <dbReference type="ARBA" id="ARBA00022737"/>
    </source>
</evidence>
<accession>A0AAV1YYY7</accession>
<keyword evidence="2" id="KW-0964">Secreted</keyword>
<evidence type="ECO:0000313" key="5">
    <source>
        <dbReference type="EMBL" id="CAL1264027.1"/>
    </source>
</evidence>
<dbReference type="AlphaFoldDB" id="A0AAV1YYY7"/>
<keyword evidence="6" id="KW-1185">Reference proteome</keyword>
<dbReference type="Pfam" id="PF19030">
    <property type="entry name" value="TSP1_ADAMTS"/>
    <property type="match status" value="2"/>
</dbReference>
<keyword evidence="3" id="KW-0732">Signal</keyword>
<dbReference type="SUPFAM" id="SSF82895">
    <property type="entry name" value="TSP-1 type 1 repeat"/>
    <property type="match status" value="2"/>
</dbReference>
<dbReference type="PROSITE" id="PS50092">
    <property type="entry name" value="TSP1"/>
    <property type="match status" value="1"/>
</dbReference>
<dbReference type="FunFam" id="2.20.100.10:FF:000005">
    <property type="entry name" value="ADAM metallopeptidase with thrombospondin type 1 motif 9"/>
    <property type="match status" value="1"/>
</dbReference>
<dbReference type="InterPro" id="IPR050439">
    <property type="entry name" value="ADAMTS_ADAMTS-like"/>
</dbReference>
<proteinExistence type="predicted"/>
<comment type="subcellular location">
    <subcellularLocation>
        <location evidence="1">Secreted</location>
    </subcellularLocation>
</comment>
<dbReference type="InterPro" id="IPR000884">
    <property type="entry name" value="TSP1_rpt"/>
</dbReference>
<reference evidence="5 6" key="1">
    <citation type="submission" date="2024-04" db="EMBL/GenBank/DDBJ databases">
        <authorList>
            <person name="Rising A."/>
            <person name="Reimegard J."/>
            <person name="Sonavane S."/>
            <person name="Akerstrom W."/>
            <person name="Nylinder S."/>
            <person name="Hedman E."/>
            <person name="Kallberg Y."/>
        </authorList>
    </citation>
    <scope>NUCLEOTIDE SEQUENCE [LARGE SCALE GENOMIC DNA]</scope>
</reference>